<dbReference type="InParanoid" id="C7PW07"/>
<dbReference type="SMART" id="SM00086">
    <property type="entry name" value="PAC"/>
    <property type="match status" value="1"/>
</dbReference>
<dbReference type="Gene3D" id="3.30.70.270">
    <property type="match status" value="1"/>
</dbReference>
<dbReference type="OrthoDB" id="23692at2"/>
<evidence type="ECO:0000259" key="3">
    <source>
        <dbReference type="PROSITE" id="PS50113"/>
    </source>
</evidence>
<dbReference type="CDD" id="cd01948">
    <property type="entry name" value="EAL"/>
    <property type="match status" value="1"/>
</dbReference>
<dbReference type="InterPro" id="IPR043128">
    <property type="entry name" value="Rev_trsase/Diguanyl_cyclase"/>
</dbReference>
<dbReference type="InterPro" id="IPR035919">
    <property type="entry name" value="EAL_sf"/>
</dbReference>
<dbReference type="PANTHER" id="PTHR44757:SF2">
    <property type="entry name" value="BIOFILM ARCHITECTURE MAINTENANCE PROTEIN MBAA"/>
    <property type="match status" value="1"/>
</dbReference>
<dbReference type="InterPro" id="IPR001633">
    <property type="entry name" value="EAL_dom"/>
</dbReference>
<dbReference type="STRING" id="479433.Caci_2481"/>
<organism evidence="6 7">
    <name type="scientific">Catenulispora acidiphila (strain DSM 44928 / JCM 14897 / NBRC 102108 / NRRL B-24433 / ID139908)</name>
    <dbReference type="NCBI Taxonomy" id="479433"/>
    <lineage>
        <taxon>Bacteria</taxon>
        <taxon>Bacillati</taxon>
        <taxon>Actinomycetota</taxon>
        <taxon>Actinomycetes</taxon>
        <taxon>Catenulisporales</taxon>
        <taxon>Catenulisporaceae</taxon>
        <taxon>Catenulispora</taxon>
    </lineage>
</organism>
<dbReference type="SUPFAM" id="SSF141868">
    <property type="entry name" value="EAL domain-like"/>
    <property type="match status" value="1"/>
</dbReference>
<reference evidence="6 7" key="1">
    <citation type="journal article" date="2009" name="Stand. Genomic Sci.">
        <title>Complete genome sequence of Catenulispora acidiphila type strain (ID 139908).</title>
        <authorList>
            <person name="Copeland A."/>
            <person name="Lapidus A."/>
            <person name="Glavina Del Rio T."/>
            <person name="Nolan M."/>
            <person name="Lucas S."/>
            <person name="Chen F."/>
            <person name="Tice H."/>
            <person name="Cheng J.F."/>
            <person name="Bruce D."/>
            <person name="Goodwin L."/>
            <person name="Pitluck S."/>
            <person name="Mikhailova N."/>
            <person name="Pati A."/>
            <person name="Ivanova N."/>
            <person name="Mavromatis K."/>
            <person name="Chen A."/>
            <person name="Palaniappan K."/>
            <person name="Chain P."/>
            <person name="Land M."/>
            <person name="Hauser L."/>
            <person name="Chang Y.J."/>
            <person name="Jeffries C.D."/>
            <person name="Chertkov O."/>
            <person name="Brettin T."/>
            <person name="Detter J.C."/>
            <person name="Han C."/>
            <person name="Ali Z."/>
            <person name="Tindall B.J."/>
            <person name="Goker M."/>
            <person name="Bristow J."/>
            <person name="Eisen J.A."/>
            <person name="Markowitz V."/>
            <person name="Hugenholtz P."/>
            <person name="Kyrpides N.C."/>
            <person name="Klenk H.P."/>
        </authorList>
    </citation>
    <scope>NUCLEOTIDE SEQUENCE [LARGE SCALE GENOMIC DNA]</scope>
    <source>
        <strain evidence="7">DSM 44928 / JCM 14897 / NBRC 102108 / NRRL B-24433 / ID139908</strain>
    </source>
</reference>
<dbReference type="SUPFAM" id="SSF55073">
    <property type="entry name" value="Nucleotide cyclase"/>
    <property type="match status" value="1"/>
</dbReference>
<dbReference type="HOGENOM" id="CLU_000445_70_50_11"/>
<dbReference type="InterPro" id="IPR000014">
    <property type="entry name" value="PAS"/>
</dbReference>
<dbReference type="Pfam" id="PF00990">
    <property type="entry name" value="GGDEF"/>
    <property type="match status" value="1"/>
</dbReference>
<protein>
    <submittedName>
        <fullName evidence="6">Diguanylate cyclase/phosphodiesterase with PAS/PAC sensor(S)</fullName>
    </submittedName>
</protein>
<gene>
    <name evidence="6" type="ordered locus">Caci_2481</name>
</gene>
<dbReference type="CDD" id="cd01949">
    <property type="entry name" value="GGDEF"/>
    <property type="match status" value="1"/>
</dbReference>
<dbReference type="SMART" id="SM00091">
    <property type="entry name" value="PAS"/>
    <property type="match status" value="1"/>
</dbReference>
<dbReference type="InterPro" id="IPR035965">
    <property type="entry name" value="PAS-like_dom_sf"/>
</dbReference>
<dbReference type="PROSITE" id="PS50883">
    <property type="entry name" value="EAL"/>
    <property type="match status" value="1"/>
</dbReference>
<feature type="compositionally biased region" description="Basic and acidic residues" evidence="1">
    <location>
        <begin position="121"/>
        <end position="135"/>
    </location>
</feature>
<dbReference type="eggNOG" id="COG5001">
    <property type="taxonomic scope" value="Bacteria"/>
</dbReference>
<evidence type="ECO:0000256" key="1">
    <source>
        <dbReference type="SAM" id="MobiDB-lite"/>
    </source>
</evidence>
<dbReference type="AlphaFoldDB" id="C7PW07"/>
<dbReference type="SMART" id="SM00267">
    <property type="entry name" value="GGDEF"/>
    <property type="match status" value="1"/>
</dbReference>
<dbReference type="RefSeq" id="WP_012786692.1">
    <property type="nucleotide sequence ID" value="NC_013131.1"/>
</dbReference>
<feature type="domain" description="PAC" evidence="3">
    <location>
        <begin position="379"/>
        <end position="431"/>
    </location>
</feature>
<dbReference type="Pfam" id="PF00563">
    <property type="entry name" value="EAL"/>
    <property type="match status" value="1"/>
</dbReference>
<dbReference type="Gene3D" id="3.20.20.450">
    <property type="entry name" value="EAL domain"/>
    <property type="match status" value="1"/>
</dbReference>
<dbReference type="SMART" id="SM00052">
    <property type="entry name" value="EAL"/>
    <property type="match status" value="1"/>
</dbReference>
<accession>C7PW07</accession>
<dbReference type="Gene3D" id="3.30.450.20">
    <property type="entry name" value="PAS domain"/>
    <property type="match status" value="1"/>
</dbReference>
<sequence length="864" mass="90974">MARYAEFGIGESDPASGLPGIGSGGAPTAVGGLVDGDTRRDFEAAAAGSAPTPEPHPTPDGAPDGATVPKPAAGRATSHESAAGDPAASANPPSADPAGAPATGSEADHAPIAATWSEAHPLPDPDSHPDPRPDRPVIAGLVDLRFATTTDPAAREAAALSEAADLPPAAPPAAALDGTPTDAFARAWAVALSAAAATPLGFDHALRVVTPLAEQVVAAPDDPELARKIGVTAAGALIDAHCFQGACVATSIEVVDRHLPPYLRPETRSALRAGLASAFAEGLRERTRAEQSSIHEAVLTAYRAGEARFRTVFRNAALGIVITDKHGQVLEVNPALAEMLGVDAYAARGRTIRNLIDPTEPGEYWRGYNALLAGEQTEAEADTRIRRLDGGVVWTHVRTTAVRDDSGDVALVIALHEDVTERRRATDQLRHQATHDALTGLPNRVRLLDAVEELLRSAGPEDRLGLCFLDLDGFKGVNDTLGHQAGDELLTEIAHRLSAATDPRRHVVARMGGDEFVILFRRTQGAQSVFPVIEKVLDAVRQPVLLDGHSVTVTASAGLVERPAAAASATELLRAADITLYWAKSAGKADFALFDEDRNAREVHRYALAQALPAALDSGEMFLDYQPIVDLAGGRPPMVEALVRWRHPERGLLKPEEFIPVAEETGAIVELGRWVLDRAVRDAAAWPDGPAVAVNVAVRQVHDYGLVREVATALEVSGLPPRRLCLEITETALMDTEEDGLPGPGTLRTLADMGIGIAVDDFGTGYSNLARLRDLPATSLKIDASFVADLGHPDAGDFAESVIISLVALAHAAGMTVTAEGIETADQARRLTTLGVDYGQGFHYSRPVSAERIEAVMAELGAQK</sequence>
<feature type="domain" description="EAL" evidence="4">
    <location>
        <begin position="605"/>
        <end position="861"/>
    </location>
</feature>
<dbReference type="CDD" id="cd00130">
    <property type="entry name" value="PAS"/>
    <property type="match status" value="1"/>
</dbReference>
<proteinExistence type="predicted"/>
<dbReference type="InterPro" id="IPR029787">
    <property type="entry name" value="Nucleotide_cyclase"/>
</dbReference>
<evidence type="ECO:0000313" key="6">
    <source>
        <dbReference type="EMBL" id="ACU71399.1"/>
    </source>
</evidence>
<dbReference type="InterPro" id="IPR052155">
    <property type="entry name" value="Biofilm_reg_signaling"/>
</dbReference>
<dbReference type="NCBIfam" id="TIGR00254">
    <property type="entry name" value="GGDEF"/>
    <property type="match status" value="1"/>
</dbReference>
<dbReference type="PROSITE" id="PS50112">
    <property type="entry name" value="PAS"/>
    <property type="match status" value="1"/>
</dbReference>
<feature type="domain" description="PAS" evidence="2">
    <location>
        <begin position="305"/>
        <end position="375"/>
    </location>
</feature>
<feature type="compositionally biased region" description="Low complexity" evidence="1">
    <location>
        <begin position="83"/>
        <end position="102"/>
    </location>
</feature>
<dbReference type="EMBL" id="CP001700">
    <property type="protein sequence ID" value="ACU71399.1"/>
    <property type="molecule type" value="Genomic_DNA"/>
</dbReference>
<evidence type="ECO:0000259" key="2">
    <source>
        <dbReference type="PROSITE" id="PS50112"/>
    </source>
</evidence>
<dbReference type="InterPro" id="IPR013656">
    <property type="entry name" value="PAS_4"/>
</dbReference>
<dbReference type="PANTHER" id="PTHR44757">
    <property type="entry name" value="DIGUANYLATE CYCLASE DGCP"/>
    <property type="match status" value="1"/>
</dbReference>
<feature type="region of interest" description="Disordered" evidence="1">
    <location>
        <begin position="1"/>
        <end position="137"/>
    </location>
</feature>
<dbReference type="KEGG" id="cai:Caci_2481"/>
<evidence type="ECO:0000259" key="4">
    <source>
        <dbReference type="PROSITE" id="PS50883"/>
    </source>
</evidence>
<dbReference type="PROSITE" id="PS50113">
    <property type="entry name" value="PAC"/>
    <property type="match status" value="1"/>
</dbReference>
<dbReference type="NCBIfam" id="TIGR00229">
    <property type="entry name" value="sensory_box"/>
    <property type="match status" value="1"/>
</dbReference>
<name>C7PW07_CATAD</name>
<dbReference type="PROSITE" id="PS50887">
    <property type="entry name" value="GGDEF"/>
    <property type="match status" value="1"/>
</dbReference>
<evidence type="ECO:0000313" key="7">
    <source>
        <dbReference type="Proteomes" id="UP000000851"/>
    </source>
</evidence>
<dbReference type="InterPro" id="IPR001610">
    <property type="entry name" value="PAC"/>
</dbReference>
<dbReference type="Proteomes" id="UP000000851">
    <property type="component" value="Chromosome"/>
</dbReference>
<feature type="domain" description="GGDEF" evidence="5">
    <location>
        <begin position="462"/>
        <end position="596"/>
    </location>
</feature>
<keyword evidence="7" id="KW-1185">Reference proteome</keyword>
<dbReference type="InterPro" id="IPR000160">
    <property type="entry name" value="GGDEF_dom"/>
</dbReference>
<dbReference type="FunCoup" id="C7PW07">
    <property type="interactions" value="5"/>
</dbReference>
<dbReference type="Pfam" id="PF08448">
    <property type="entry name" value="PAS_4"/>
    <property type="match status" value="1"/>
</dbReference>
<evidence type="ECO:0000259" key="5">
    <source>
        <dbReference type="PROSITE" id="PS50887"/>
    </source>
</evidence>
<dbReference type="SUPFAM" id="SSF55785">
    <property type="entry name" value="PYP-like sensor domain (PAS domain)"/>
    <property type="match status" value="1"/>
</dbReference>
<dbReference type="InterPro" id="IPR000700">
    <property type="entry name" value="PAS-assoc_C"/>
</dbReference>